<dbReference type="Pfam" id="PF01882">
    <property type="entry name" value="DUF58"/>
    <property type="match status" value="1"/>
</dbReference>
<comment type="caution">
    <text evidence="3">The sequence shown here is derived from an EMBL/GenBank/DDBJ whole genome shotgun (WGS) entry which is preliminary data.</text>
</comment>
<dbReference type="RefSeq" id="WP_124869904.1">
    <property type="nucleotide sequence ID" value="NZ_RQZF01000004.1"/>
</dbReference>
<evidence type="ECO:0000313" key="3">
    <source>
        <dbReference type="EMBL" id="RRC95362.1"/>
    </source>
</evidence>
<keyword evidence="1" id="KW-0812">Transmembrane</keyword>
<reference evidence="3 4" key="1">
    <citation type="submission" date="2018-11" db="EMBL/GenBank/DDBJ databases">
        <title>Genomes From Bacteria Associated with the Canine Oral Cavity: a Test Case for Automated Genome-Based Taxonomic Assignment.</title>
        <authorList>
            <person name="Coil D.A."/>
            <person name="Jospin G."/>
            <person name="Darling A.E."/>
            <person name="Wallis C."/>
            <person name="Davis I.J."/>
            <person name="Harris S."/>
            <person name="Eisen J.A."/>
            <person name="Holcombe L.J."/>
            <person name="O'Flynn C."/>
        </authorList>
    </citation>
    <scope>NUCLEOTIDE SEQUENCE [LARGE SCALE GENOMIC DNA]</scope>
    <source>
        <strain evidence="3 4">OH770</strain>
    </source>
</reference>
<keyword evidence="1" id="KW-0472">Membrane</keyword>
<gene>
    <name evidence="3" type="ORF">EII11_05645</name>
</gene>
<evidence type="ECO:0000259" key="2">
    <source>
        <dbReference type="Pfam" id="PF01882"/>
    </source>
</evidence>
<dbReference type="AlphaFoldDB" id="A0A3P1SG87"/>
<proteinExistence type="predicted"/>
<feature type="domain" description="DUF58" evidence="2">
    <location>
        <begin position="248"/>
        <end position="334"/>
    </location>
</feature>
<dbReference type="InterPro" id="IPR002881">
    <property type="entry name" value="DUF58"/>
</dbReference>
<dbReference type="Proteomes" id="UP000280444">
    <property type="component" value="Unassembled WGS sequence"/>
</dbReference>
<sequence>MARRSIASTRYRRSNLGPLMRLRLALSERWSAASAYAHRLRNAARAIPVLGSLLSLTEGITPLGWGILATGVVAMLAGWQHAWMEIAGIGTTFVVTVLIALIWSIGRSGYAIDLNLERTRVSVGERALGELTVTNPTSRALPAARIELQVGAGAASFTTTRLAAGDSHAEPFGIATTRRGIIPVGPASSVRGDALGLVRRTQTWSEATELYIHPRTVNVSATAIGFIRDVEGVTTQDLSSADVSFHALRDYIPGDDRRNIHWKTTARTGKLMVRQFEETRRSHLLIILDLDQDAWGSDEEFEDGVSAAASLARATMTESKEVSIVTQAGQLKTPSVMHALDSLSGIERVIAAERLPELTHKAGNDVPQASVAVVITGSRTAPNDMHVALAHLPLNMIVAAIRLDASQTLDLRTIGGFPVVTAPGLDDVSVAIWKALG</sequence>
<dbReference type="OrthoDB" id="9812729at2"/>
<feature type="transmembrane region" description="Helical" evidence="1">
    <location>
        <begin position="86"/>
        <end position="106"/>
    </location>
</feature>
<protein>
    <submittedName>
        <fullName evidence="3">DUF58 domain-containing protein</fullName>
    </submittedName>
</protein>
<dbReference type="EMBL" id="RQZF01000004">
    <property type="protein sequence ID" value="RRC95362.1"/>
    <property type="molecule type" value="Genomic_DNA"/>
</dbReference>
<evidence type="ECO:0000313" key="4">
    <source>
        <dbReference type="Proteomes" id="UP000280444"/>
    </source>
</evidence>
<name>A0A3P1SG87_9ACTO</name>
<keyword evidence="1" id="KW-1133">Transmembrane helix</keyword>
<organism evidence="3 4">
    <name type="scientific">Schaalia canis</name>
    <dbReference type="NCBI Taxonomy" id="100469"/>
    <lineage>
        <taxon>Bacteria</taxon>
        <taxon>Bacillati</taxon>
        <taxon>Actinomycetota</taxon>
        <taxon>Actinomycetes</taxon>
        <taxon>Actinomycetales</taxon>
        <taxon>Actinomycetaceae</taxon>
        <taxon>Schaalia</taxon>
    </lineage>
</organism>
<evidence type="ECO:0000256" key="1">
    <source>
        <dbReference type="SAM" id="Phobius"/>
    </source>
</evidence>
<keyword evidence="4" id="KW-1185">Reference proteome</keyword>
<dbReference type="PANTHER" id="PTHR34351">
    <property type="entry name" value="SLR1927 PROTEIN-RELATED"/>
    <property type="match status" value="1"/>
</dbReference>
<accession>A0A3P1SG87</accession>